<evidence type="ECO:0000256" key="4">
    <source>
        <dbReference type="ARBA" id="ARBA00022679"/>
    </source>
</evidence>
<dbReference type="InterPro" id="IPR014777">
    <property type="entry name" value="4pyrrole_Mease_sub1"/>
</dbReference>
<dbReference type="CDD" id="cd11644">
    <property type="entry name" value="Precorrin-6Y-MT"/>
    <property type="match status" value="1"/>
</dbReference>
<keyword evidence="3 7" id="KW-0489">Methyltransferase</keyword>
<evidence type="ECO:0000313" key="8">
    <source>
        <dbReference type="Proteomes" id="UP000247586"/>
    </source>
</evidence>
<dbReference type="Proteomes" id="UP000247586">
    <property type="component" value="Chromosome"/>
</dbReference>
<dbReference type="GO" id="GO:0008276">
    <property type="term" value="F:protein methyltransferase activity"/>
    <property type="evidence" value="ECO:0007669"/>
    <property type="project" value="InterPro"/>
</dbReference>
<reference evidence="7" key="1">
    <citation type="submission" date="2018-05" db="EMBL/GenBank/DDBJ databases">
        <title>Complete Genome Sequences of Extremely Thermoacidophilic, Metal-Mobilizing Type-Strain Members of the Archaeal Family Sulfolobaceae: Acidianus brierleyi DSM-1651T, Acidianus sulfidivorans DSM-18786T, Metallosphaera hakonensis DSM-7519T, and Metallosphaera prunae DSM-10039T.</title>
        <authorList>
            <person name="Counts J.A."/>
            <person name="Kelly R.M."/>
        </authorList>
    </citation>
    <scope>NUCLEOTIDE SEQUENCE [LARGE SCALE GENOMIC DNA]</scope>
    <source>
        <strain evidence="7">HO1-1</strain>
    </source>
</reference>
<evidence type="ECO:0000256" key="5">
    <source>
        <dbReference type="ARBA" id="ARBA00022691"/>
    </source>
</evidence>
<keyword evidence="8" id="KW-1185">Reference proteome</keyword>
<dbReference type="GO" id="GO:0009236">
    <property type="term" value="P:cobalamin biosynthetic process"/>
    <property type="evidence" value="ECO:0007669"/>
    <property type="project" value="UniProtKB-UniPathway"/>
</dbReference>
<dbReference type="InterPro" id="IPR000878">
    <property type="entry name" value="4pyrrol_Mease"/>
</dbReference>
<dbReference type="Gene3D" id="3.40.1010.10">
    <property type="entry name" value="Cobalt-precorrin-4 Transmethylase, Domain 1"/>
    <property type="match status" value="1"/>
</dbReference>
<comment type="pathway">
    <text evidence="1">Cofactor biosynthesis; adenosylcobalamin biosynthesis.</text>
</comment>
<feature type="domain" description="Tetrapyrrole methylase" evidence="6">
    <location>
        <begin position="16"/>
        <end position="193"/>
    </location>
</feature>
<dbReference type="STRING" id="1293036.GCA_001315825_00113"/>
<keyword evidence="4 7" id="KW-0808">Transferase</keyword>
<evidence type="ECO:0000259" key="6">
    <source>
        <dbReference type="Pfam" id="PF00590"/>
    </source>
</evidence>
<evidence type="ECO:0000256" key="2">
    <source>
        <dbReference type="ARBA" id="ARBA00022573"/>
    </source>
</evidence>
<dbReference type="PANTHER" id="PTHR43182:SF1">
    <property type="entry name" value="COBALT-PRECORRIN-7 C(5)-METHYLTRANSFERASE"/>
    <property type="match status" value="1"/>
</dbReference>
<dbReference type="InterPro" id="IPR012818">
    <property type="entry name" value="CbiE"/>
</dbReference>
<accession>A0A2U9IUH8</accession>
<evidence type="ECO:0000256" key="3">
    <source>
        <dbReference type="ARBA" id="ARBA00022603"/>
    </source>
</evidence>
<evidence type="ECO:0000256" key="1">
    <source>
        <dbReference type="ARBA" id="ARBA00004953"/>
    </source>
</evidence>
<evidence type="ECO:0000313" key="7">
    <source>
        <dbReference type="EMBL" id="AWR99635.1"/>
    </source>
</evidence>
<keyword evidence="5" id="KW-0949">S-adenosyl-L-methionine</keyword>
<dbReference type="SUPFAM" id="SSF53790">
    <property type="entry name" value="Tetrapyrrole methylase"/>
    <property type="match status" value="1"/>
</dbReference>
<gene>
    <name evidence="7" type="ORF">DFR87_07975</name>
</gene>
<proteinExistence type="predicted"/>
<dbReference type="GeneID" id="36835271"/>
<dbReference type="EMBL" id="CP029287">
    <property type="protein sequence ID" value="AWR99635.1"/>
    <property type="molecule type" value="Genomic_DNA"/>
</dbReference>
<dbReference type="AlphaFoldDB" id="A0A2U9IUH8"/>
<sequence>MGNLRRHSNSWPKIFGAGPGNPEYLTLKLVKELATAKKVIATERILRMIRPYTRAELIELDENEKFYAMIKSVGDEEGTYLLSTGDPMIAGLGKFFSNSQIEPGISSIQRCASLIHEPLIDSVLLSTRYGKNYDKIKLALEIGLGVFILPEPNLNVGQTARKLMSYIGSTVEMSVCLDLTLESQRIYRGSIMDLMNIDDNGLKVIFIKPPHI</sequence>
<dbReference type="InterPro" id="IPR050714">
    <property type="entry name" value="Cobalamin_biosynth_MTase"/>
</dbReference>
<dbReference type="Pfam" id="PF00590">
    <property type="entry name" value="TP_methylase"/>
    <property type="match status" value="1"/>
</dbReference>
<dbReference type="PANTHER" id="PTHR43182">
    <property type="entry name" value="COBALT-PRECORRIN-6B C(15)-METHYLTRANSFERASE (DECARBOXYLATING)"/>
    <property type="match status" value="1"/>
</dbReference>
<dbReference type="RefSeq" id="WP_054836018.1">
    <property type="nucleotide sequence ID" value="NZ_BBBA01000001.1"/>
</dbReference>
<dbReference type="UniPathway" id="UPA00148"/>
<dbReference type="OrthoDB" id="42238at2157"/>
<protein>
    <submittedName>
        <fullName evidence="7">Cobalt-precorrin-7 (C(5))-methyltransferase</fullName>
    </submittedName>
</protein>
<dbReference type="KEGG" id="mhk:DFR87_07975"/>
<organism evidence="7 8">
    <name type="scientific">Metallosphaera hakonensis JCM 8857 = DSM 7519</name>
    <dbReference type="NCBI Taxonomy" id="1293036"/>
    <lineage>
        <taxon>Archaea</taxon>
        <taxon>Thermoproteota</taxon>
        <taxon>Thermoprotei</taxon>
        <taxon>Sulfolobales</taxon>
        <taxon>Sulfolobaceae</taxon>
        <taxon>Metallosphaera</taxon>
    </lineage>
</organism>
<name>A0A2U9IUH8_9CREN</name>
<keyword evidence="2" id="KW-0169">Cobalamin biosynthesis</keyword>
<dbReference type="InterPro" id="IPR035996">
    <property type="entry name" value="4pyrrol_Methylase_sf"/>
</dbReference>
<dbReference type="GO" id="GO:0032259">
    <property type="term" value="P:methylation"/>
    <property type="evidence" value="ECO:0007669"/>
    <property type="project" value="UniProtKB-KW"/>
</dbReference>